<feature type="domain" description="Chitin-binding type-2" evidence="8">
    <location>
        <begin position="28"/>
        <end position="85"/>
    </location>
</feature>
<feature type="chain" id="PRO_5002815636" description="Chitin-binding type-2 domain-containing protein" evidence="7">
    <location>
        <begin position="26"/>
        <end position="180"/>
    </location>
</feature>
<feature type="signal peptide" evidence="7">
    <location>
        <begin position="1"/>
        <end position="25"/>
    </location>
</feature>
<dbReference type="eggNOG" id="ENOG502TCU0">
    <property type="taxonomic scope" value="Eukaryota"/>
</dbReference>
<dbReference type="SUPFAM" id="SSF57625">
    <property type="entry name" value="Invertebrate chitin-binding proteins"/>
    <property type="match status" value="2"/>
</dbReference>
<keyword evidence="2 7" id="KW-0732">Signal</keyword>
<dbReference type="PANTHER" id="PTHR23301:SF0">
    <property type="entry name" value="CHITIN-BINDING TYPE-2 DOMAIN-CONTAINING PROTEIN-RELATED"/>
    <property type="match status" value="1"/>
</dbReference>
<dbReference type="Pfam" id="PF01607">
    <property type="entry name" value="CBM_14"/>
    <property type="match status" value="2"/>
</dbReference>
<dbReference type="HOGENOM" id="CLU_1403849_0_0_1"/>
<evidence type="ECO:0000256" key="4">
    <source>
        <dbReference type="ARBA" id="ARBA00023157"/>
    </source>
</evidence>
<dbReference type="InParanoid" id="B4LE20"/>
<evidence type="ECO:0000256" key="5">
    <source>
        <dbReference type="ARBA" id="ARBA00023180"/>
    </source>
</evidence>
<evidence type="ECO:0000256" key="2">
    <source>
        <dbReference type="ARBA" id="ARBA00022729"/>
    </source>
</evidence>
<keyword evidence="5" id="KW-0325">Glycoprotein</keyword>
<dbReference type="GO" id="GO:0005576">
    <property type="term" value="C:extracellular region"/>
    <property type="evidence" value="ECO:0007669"/>
    <property type="project" value="InterPro"/>
</dbReference>
<dbReference type="SMART" id="SM00494">
    <property type="entry name" value="ChtBD2"/>
    <property type="match status" value="2"/>
</dbReference>
<gene>
    <name evidence="9" type="primary">Dvir\GJ13591</name>
    <name evidence="9" type="ORF">Dvir_GJ13591</name>
</gene>
<dbReference type="PhylomeDB" id="B4LE20"/>
<dbReference type="InterPro" id="IPR002557">
    <property type="entry name" value="Chitin-bd_dom"/>
</dbReference>
<evidence type="ECO:0000256" key="1">
    <source>
        <dbReference type="ARBA" id="ARBA00022669"/>
    </source>
</evidence>
<name>B4LE20_DROVI</name>
<evidence type="ECO:0000313" key="9">
    <source>
        <dbReference type="EMBL" id="EDW70063.1"/>
    </source>
</evidence>
<evidence type="ECO:0000313" key="10">
    <source>
        <dbReference type="Proteomes" id="UP000008792"/>
    </source>
</evidence>
<dbReference type="KEGG" id="dvi:6622449"/>
<feature type="region of interest" description="Disordered" evidence="6">
    <location>
        <begin position="95"/>
        <end position="128"/>
    </location>
</feature>
<dbReference type="InterPro" id="IPR051940">
    <property type="entry name" value="Chitin_bind-dev_reg"/>
</dbReference>
<organism evidence="9 10">
    <name type="scientific">Drosophila virilis</name>
    <name type="common">Fruit fly</name>
    <dbReference type="NCBI Taxonomy" id="7244"/>
    <lineage>
        <taxon>Eukaryota</taxon>
        <taxon>Metazoa</taxon>
        <taxon>Ecdysozoa</taxon>
        <taxon>Arthropoda</taxon>
        <taxon>Hexapoda</taxon>
        <taxon>Insecta</taxon>
        <taxon>Pterygota</taxon>
        <taxon>Neoptera</taxon>
        <taxon>Endopterygota</taxon>
        <taxon>Diptera</taxon>
        <taxon>Brachycera</taxon>
        <taxon>Muscomorpha</taxon>
        <taxon>Ephydroidea</taxon>
        <taxon>Drosophilidae</taxon>
        <taxon>Drosophila</taxon>
    </lineage>
</organism>
<dbReference type="Proteomes" id="UP000008792">
    <property type="component" value="Unassembled WGS sequence"/>
</dbReference>
<dbReference type="PANTHER" id="PTHR23301">
    <property type="entry name" value="CHITIN BINDING PERITROPHIN-A"/>
    <property type="match status" value="1"/>
</dbReference>
<dbReference type="EMBL" id="CH940647">
    <property type="protein sequence ID" value="EDW70063.1"/>
    <property type="molecule type" value="Genomic_DNA"/>
</dbReference>
<evidence type="ECO:0000256" key="3">
    <source>
        <dbReference type="ARBA" id="ARBA00022737"/>
    </source>
</evidence>
<evidence type="ECO:0000259" key="8">
    <source>
        <dbReference type="PROSITE" id="PS50940"/>
    </source>
</evidence>
<keyword evidence="4" id="KW-1015">Disulfide bond</keyword>
<dbReference type="PROSITE" id="PS50940">
    <property type="entry name" value="CHIT_BIND_II"/>
    <property type="match status" value="2"/>
</dbReference>
<proteinExistence type="predicted"/>
<dbReference type="AlphaFoldDB" id="B4LE20"/>
<accession>B4LE20</accession>
<evidence type="ECO:0000256" key="7">
    <source>
        <dbReference type="SAM" id="SignalP"/>
    </source>
</evidence>
<dbReference type="OMA" id="YCNGEDS"/>
<dbReference type="InterPro" id="IPR036508">
    <property type="entry name" value="Chitin-bd_dom_sf"/>
</dbReference>
<keyword evidence="10" id="KW-1185">Reference proteome</keyword>
<dbReference type="OrthoDB" id="7992385at2759"/>
<evidence type="ECO:0000256" key="6">
    <source>
        <dbReference type="SAM" id="MobiDB-lite"/>
    </source>
</evidence>
<feature type="domain" description="Chitin-binding type-2" evidence="8">
    <location>
        <begin position="123"/>
        <end position="179"/>
    </location>
</feature>
<dbReference type="Gene3D" id="2.170.140.10">
    <property type="entry name" value="Chitin binding domain"/>
    <property type="match status" value="2"/>
</dbReference>
<keyword evidence="3" id="KW-0677">Repeat</keyword>
<sequence>MCQLKELIKPICLVLLAVGLPSSQADVFPQCANVDVDTFVMAIDDCASYIYCNGENSFRDSCPNQTYFDAKAQECAFDDAGVCLEASGTTTAAALPSENNDELQAASTAPAAPEDTPAPAGSRPHCDASGDGYHPHPERCEYYYSCIGGYLTIVRCPYTYGWDYAQQQCKPLSEAQCFSL</sequence>
<keyword evidence="1" id="KW-0147">Chitin-binding</keyword>
<feature type="compositionally biased region" description="Low complexity" evidence="6">
    <location>
        <begin position="105"/>
        <end position="120"/>
    </location>
</feature>
<dbReference type="GO" id="GO:0008061">
    <property type="term" value="F:chitin binding"/>
    <property type="evidence" value="ECO:0007669"/>
    <property type="project" value="UniProtKB-KW"/>
</dbReference>
<protein>
    <recommendedName>
        <fullName evidence="8">Chitin-binding type-2 domain-containing protein</fullName>
    </recommendedName>
</protein>
<reference evidence="9 10" key="1">
    <citation type="journal article" date="2007" name="Nature">
        <title>Evolution of genes and genomes on the Drosophila phylogeny.</title>
        <authorList>
            <consortium name="Drosophila 12 Genomes Consortium"/>
            <person name="Clark A.G."/>
            <person name="Eisen M.B."/>
            <person name="Smith D.R."/>
            <person name="Bergman C.M."/>
            <person name="Oliver B."/>
            <person name="Markow T.A."/>
            <person name="Kaufman T.C."/>
            <person name="Kellis M."/>
            <person name="Gelbart W."/>
            <person name="Iyer V.N."/>
            <person name="Pollard D.A."/>
            <person name="Sackton T.B."/>
            <person name="Larracuente A.M."/>
            <person name="Singh N.D."/>
            <person name="Abad J.P."/>
            <person name="Abt D.N."/>
            <person name="Adryan B."/>
            <person name="Aguade M."/>
            <person name="Akashi H."/>
            <person name="Anderson W.W."/>
            <person name="Aquadro C.F."/>
            <person name="Ardell D.H."/>
            <person name="Arguello R."/>
            <person name="Artieri C.G."/>
            <person name="Barbash D.A."/>
            <person name="Barker D."/>
            <person name="Barsanti P."/>
            <person name="Batterham P."/>
            <person name="Batzoglou S."/>
            <person name="Begun D."/>
            <person name="Bhutkar A."/>
            <person name="Blanco E."/>
            <person name="Bosak S.A."/>
            <person name="Bradley R.K."/>
            <person name="Brand A.D."/>
            <person name="Brent M.R."/>
            <person name="Brooks A.N."/>
            <person name="Brown R.H."/>
            <person name="Butlin R.K."/>
            <person name="Caggese C."/>
            <person name="Calvi B.R."/>
            <person name="Bernardo de Carvalho A."/>
            <person name="Caspi A."/>
            <person name="Castrezana S."/>
            <person name="Celniker S.E."/>
            <person name="Chang J.L."/>
            <person name="Chapple C."/>
            <person name="Chatterji S."/>
            <person name="Chinwalla A."/>
            <person name="Civetta A."/>
            <person name="Clifton S.W."/>
            <person name="Comeron J.M."/>
            <person name="Costello J.C."/>
            <person name="Coyne J.A."/>
            <person name="Daub J."/>
            <person name="David R.G."/>
            <person name="Delcher A.L."/>
            <person name="Delehaunty K."/>
            <person name="Do C.B."/>
            <person name="Ebling H."/>
            <person name="Edwards K."/>
            <person name="Eickbush T."/>
            <person name="Evans J.D."/>
            <person name="Filipski A."/>
            <person name="Findeiss S."/>
            <person name="Freyhult E."/>
            <person name="Fulton L."/>
            <person name="Fulton R."/>
            <person name="Garcia A.C."/>
            <person name="Gardiner A."/>
            <person name="Garfield D.A."/>
            <person name="Garvin B.E."/>
            <person name="Gibson G."/>
            <person name="Gilbert D."/>
            <person name="Gnerre S."/>
            <person name="Godfrey J."/>
            <person name="Good R."/>
            <person name="Gotea V."/>
            <person name="Gravely B."/>
            <person name="Greenberg A.J."/>
            <person name="Griffiths-Jones S."/>
            <person name="Gross S."/>
            <person name="Guigo R."/>
            <person name="Gustafson E.A."/>
            <person name="Haerty W."/>
            <person name="Hahn M.W."/>
            <person name="Halligan D.L."/>
            <person name="Halpern A.L."/>
            <person name="Halter G.M."/>
            <person name="Han M.V."/>
            <person name="Heger A."/>
            <person name="Hillier L."/>
            <person name="Hinrichs A.S."/>
            <person name="Holmes I."/>
            <person name="Hoskins R.A."/>
            <person name="Hubisz M.J."/>
            <person name="Hultmark D."/>
            <person name="Huntley M.A."/>
            <person name="Jaffe D.B."/>
            <person name="Jagadeeshan S."/>
            <person name="Jeck W.R."/>
            <person name="Johnson J."/>
            <person name="Jones C.D."/>
            <person name="Jordan W.C."/>
            <person name="Karpen G.H."/>
            <person name="Kataoka E."/>
            <person name="Keightley P.D."/>
            <person name="Kheradpour P."/>
            <person name="Kirkness E.F."/>
            <person name="Koerich L.B."/>
            <person name="Kristiansen K."/>
            <person name="Kudrna D."/>
            <person name="Kulathinal R.J."/>
            <person name="Kumar S."/>
            <person name="Kwok R."/>
            <person name="Lander E."/>
            <person name="Langley C.H."/>
            <person name="Lapoint R."/>
            <person name="Lazzaro B.P."/>
            <person name="Lee S.J."/>
            <person name="Levesque L."/>
            <person name="Li R."/>
            <person name="Lin C.F."/>
            <person name="Lin M.F."/>
            <person name="Lindblad-Toh K."/>
            <person name="Llopart A."/>
            <person name="Long M."/>
            <person name="Low L."/>
            <person name="Lozovsky E."/>
            <person name="Lu J."/>
            <person name="Luo M."/>
            <person name="Machado C.A."/>
            <person name="Makalowski W."/>
            <person name="Marzo M."/>
            <person name="Matsuda M."/>
            <person name="Matzkin L."/>
            <person name="McAllister B."/>
            <person name="McBride C.S."/>
            <person name="McKernan B."/>
            <person name="McKernan K."/>
            <person name="Mendez-Lago M."/>
            <person name="Minx P."/>
            <person name="Mollenhauer M.U."/>
            <person name="Montooth K."/>
            <person name="Mount S.M."/>
            <person name="Mu X."/>
            <person name="Myers E."/>
            <person name="Negre B."/>
            <person name="Newfeld S."/>
            <person name="Nielsen R."/>
            <person name="Noor M.A."/>
            <person name="O'Grady P."/>
            <person name="Pachter L."/>
            <person name="Papaceit M."/>
            <person name="Parisi M.J."/>
            <person name="Parisi M."/>
            <person name="Parts L."/>
            <person name="Pedersen J.S."/>
            <person name="Pesole G."/>
            <person name="Phillippy A.M."/>
            <person name="Ponting C.P."/>
            <person name="Pop M."/>
            <person name="Porcelli D."/>
            <person name="Powell J.R."/>
            <person name="Prohaska S."/>
            <person name="Pruitt K."/>
            <person name="Puig M."/>
            <person name="Quesneville H."/>
            <person name="Ram K.R."/>
            <person name="Rand D."/>
            <person name="Rasmussen M.D."/>
            <person name="Reed L.K."/>
            <person name="Reenan R."/>
            <person name="Reily A."/>
            <person name="Remington K.A."/>
            <person name="Rieger T.T."/>
            <person name="Ritchie M.G."/>
            <person name="Robin C."/>
            <person name="Rogers Y.H."/>
            <person name="Rohde C."/>
            <person name="Rozas J."/>
            <person name="Rubenfield M.J."/>
            <person name="Ruiz A."/>
            <person name="Russo S."/>
            <person name="Salzberg S.L."/>
            <person name="Sanchez-Gracia A."/>
            <person name="Saranga D.J."/>
            <person name="Sato H."/>
            <person name="Schaeffer S.W."/>
            <person name="Schatz M.C."/>
            <person name="Schlenke T."/>
            <person name="Schwartz R."/>
            <person name="Segarra C."/>
            <person name="Singh R.S."/>
            <person name="Sirot L."/>
            <person name="Sirota M."/>
            <person name="Sisneros N.B."/>
            <person name="Smith C.D."/>
            <person name="Smith T.F."/>
            <person name="Spieth J."/>
            <person name="Stage D.E."/>
            <person name="Stark A."/>
            <person name="Stephan W."/>
            <person name="Strausberg R.L."/>
            <person name="Strempel S."/>
            <person name="Sturgill D."/>
            <person name="Sutton G."/>
            <person name="Sutton G.G."/>
            <person name="Tao W."/>
            <person name="Teichmann S."/>
            <person name="Tobari Y.N."/>
            <person name="Tomimura Y."/>
            <person name="Tsolas J.M."/>
            <person name="Valente V.L."/>
            <person name="Venter E."/>
            <person name="Venter J.C."/>
            <person name="Vicario S."/>
            <person name="Vieira F.G."/>
            <person name="Vilella A.J."/>
            <person name="Villasante A."/>
            <person name="Walenz B."/>
            <person name="Wang J."/>
            <person name="Wasserman M."/>
            <person name="Watts T."/>
            <person name="Wilson D."/>
            <person name="Wilson R.K."/>
            <person name="Wing R.A."/>
            <person name="Wolfner M.F."/>
            <person name="Wong A."/>
            <person name="Wong G.K."/>
            <person name="Wu C.I."/>
            <person name="Wu G."/>
            <person name="Yamamoto D."/>
            <person name="Yang H.P."/>
            <person name="Yang S.P."/>
            <person name="Yorke J.A."/>
            <person name="Yoshida K."/>
            <person name="Zdobnov E."/>
            <person name="Zhang P."/>
            <person name="Zhang Y."/>
            <person name="Zimin A.V."/>
            <person name="Baldwin J."/>
            <person name="Abdouelleil A."/>
            <person name="Abdulkadir J."/>
            <person name="Abebe A."/>
            <person name="Abera B."/>
            <person name="Abreu J."/>
            <person name="Acer S.C."/>
            <person name="Aftuck L."/>
            <person name="Alexander A."/>
            <person name="An P."/>
            <person name="Anderson E."/>
            <person name="Anderson S."/>
            <person name="Arachi H."/>
            <person name="Azer M."/>
            <person name="Bachantsang P."/>
            <person name="Barry A."/>
            <person name="Bayul T."/>
            <person name="Berlin A."/>
            <person name="Bessette D."/>
            <person name="Bloom T."/>
            <person name="Blye J."/>
            <person name="Boguslavskiy L."/>
            <person name="Bonnet C."/>
            <person name="Boukhgalter B."/>
            <person name="Bourzgui I."/>
            <person name="Brown A."/>
            <person name="Cahill P."/>
            <person name="Channer S."/>
            <person name="Cheshatsang Y."/>
            <person name="Chuda L."/>
            <person name="Citroen M."/>
            <person name="Collymore A."/>
            <person name="Cooke P."/>
            <person name="Costello M."/>
            <person name="D'Aco K."/>
            <person name="Daza R."/>
            <person name="De Haan G."/>
            <person name="DeGray S."/>
            <person name="DeMaso C."/>
            <person name="Dhargay N."/>
            <person name="Dooley K."/>
            <person name="Dooley E."/>
            <person name="Doricent M."/>
            <person name="Dorje P."/>
            <person name="Dorjee K."/>
            <person name="Dupes A."/>
            <person name="Elong R."/>
            <person name="Falk J."/>
            <person name="Farina A."/>
            <person name="Faro S."/>
            <person name="Ferguson D."/>
            <person name="Fisher S."/>
            <person name="Foley C.D."/>
            <person name="Franke A."/>
            <person name="Friedrich D."/>
            <person name="Gadbois L."/>
            <person name="Gearin G."/>
            <person name="Gearin C.R."/>
            <person name="Giannoukos G."/>
            <person name="Goode T."/>
            <person name="Graham J."/>
            <person name="Grandbois E."/>
            <person name="Grewal S."/>
            <person name="Gyaltsen K."/>
            <person name="Hafez N."/>
            <person name="Hagos B."/>
            <person name="Hall J."/>
            <person name="Henson C."/>
            <person name="Hollinger A."/>
            <person name="Honan T."/>
            <person name="Huard M.D."/>
            <person name="Hughes L."/>
            <person name="Hurhula B."/>
            <person name="Husby M.E."/>
            <person name="Kamat A."/>
            <person name="Kanga B."/>
            <person name="Kashin S."/>
            <person name="Khazanovich D."/>
            <person name="Kisner P."/>
            <person name="Lance K."/>
            <person name="Lara M."/>
            <person name="Lee W."/>
            <person name="Lennon N."/>
            <person name="Letendre F."/>
            <person name="LeVine R."/>
            <person name="Lipovsky A."/>
            <person name="Liu X."/>
            <person name="Liu J."/>
            <person name="Liu S."/>
            <person name="Lokyitsang T."/>
            <person name="Lokyitsang Y."/>
            <person name="Lubonja R."/>
            <person name="Lui A."/>
            <person name="MacDonald P."/>
            <person name="Magnisalis V."/>
            <person name="Maru K."/>
            <person name="Matthews C."/>
            <person name="McCusker W."/>
            <person name="McDonough S."/>
            <person name="Mehta T."/>
            <person name="Meldrim J."/>
            <person name="Meneus L."/>
            <person name="Mihai O."/>
            <person name="Mihalev A."/>
            <person name="Mihova T."/>
            <person name="Mittelman R."/>
            <person name="Mlenga V."/>
            <person name="Montmayeur A."/>
            <person name="Mulrain L."/>
            <person name="Navidi A."/>
            <person name="Naylor J."/>
            <person name="Negash T."/>
            <person name="Nguyen T."/>
            <person name="Nguyen N."/>
            <person name="Nicol R."/>
            <person name="Norbu C."/>
            <person name="Norbu N."/>
            <person name="Novod N."/>
            <person name="O'Neill B."/>
            <person name="Osman S."/>
            <person name="Markiewicz E."/>
            <person name="Oyono O.L."/>
            <person name="Patti C."/>
            <person name="Phunkhang P."/>
            <person name="Pierre F."/>
            <person name="Priest M."/>
            <person name="Raghuraman S."/>
            <person name="Rege F."/>
            <person name="Reyes R."/>
            <person name="Rise C."/>
            <person name="Rogov P."/>
            <person name="Ross K."/>
            <person name="Ryan E."/>
            <person name="Settipalli S."/>
            <person name="Shea T."/>
            <person name="Sherpa N."/>
            <person name="Shi L."/>
            <person name="Shih D."/>
            <person name="Sparrow T."/>
            <person name="Spaulding J."/>
            <person name="Stalker J."/>
            <person name="Stange-Thomann N."/>
            <person name="Stavropoulos S."/>
            <person name="Stone C."/>
            <person name="Strader C."/>
            <person name="Tesfaye S."/>
            <person name="Thomson T."/>
            <person name="Thoulutsang Y."/>
            <person name="Thoulutsang D."/>
            <person name="Topham K."/>
            <person name="Topping I."/>
            <person name="Tsamla T."/>
            <person name="Vassiliev H."/>
            <person name="Vo A."/>
            <person name="Wangchuk T."/>
            <person name="Wangdi T."/>
            <person name="Weiand M."/>
            <person name="Wilkinson J."/>
            <person name="Wilson A."/>
            <person name="Yadav S."/>
            <person name="Young G."/>
            <person name="Yu Q."/>
            <person name="Zembek L."/>
            <person name="Zhong D."/>
            <person name="Zimmer A."/>
            <person name="Zwirko Z."/>
            <person name="Jaffe D.B."/>
            <person name="Alvarez P."/>
            <person name="Brockman W."/>
            <person name="Butler J."/>
            <person name="Chin C."/>
            <person name="Gnerre S."/>
            <person name="Grabherr M."/>
            <person name="Kleber M."/>
            <person name="Mauceli E."/>
            <person name="MacCallum I."/>
        </authorList>
    </citation>
    <scope>NUCLEOTIDE SEQUENCE [LARGE SCALE GENOMIC DNA]</scope>
    <source>
        <strain evidence="10">Tucson 15010-1051.87</strain>
    </source>
</reference>